<protein>
    <submittedName>
        <fullName evidence="1">17442_t:CDS:1</fullName>
    </submittedName>
</protein>
<organism evidence="1 2">
    <name type="scientific">Cetraspora pellucida</name>
    <dbReference type="NCBI Taxonomy" id="1433469"/>
    <lineage>
        <taxon>Eukaryota</taxon>
        <taxon>Fungi</taxon>
        <taxon>Fungi incertae sedis</taxon>
        <taxon>Mucoromycota</taxon>
        <taxon>Glomeromycotina</taxon>
        <taxon>Glomeromycetes</taxon>
        <taxon>Diversisporales</taxon>
        <taxon>Gigasporaceae</taxon>
        <taxon>Cetraspora</taxon>
    </lineage>
</organism>
<sequence>QEIKQQFLEADKLIKEQPITTKKHENVIYTSKLIDTIEVNSKFEQFRISQDLKPSKGVCIDKIDTNLIL</sequence>
<feature type="non-terminal residue" evidence="1">
    <location>
        <position position="1"/>
    </location>
</feature>
<proteinExistence type="predicted"/>
<dbReference type="EMBL" id="CAJVPW010006813">
    <property type="protein sequence ID" value="CAG8573434.1"/>
    <property type="molecule type" value="Genomic_DNA"/>
</dbReference>
<dbReference type="Proteomes" id="UP000789366">
    <property type="component" value="Unassembled WGS sequence"/>
</dbReference>
<gene>
    <name evidence="1" type="ORF">SPELUC_LOCUS6082</name>
</gene>
<comment type="caution">
    <text evidence="1">The sequence shown here is derived from an EMBL/GenBank/DDBJ whole genome shotgun (WGS) entry which is preliminary data.</text>
</comment>
<name>A0ACA9M9U2_9GLOM</name>
<evidence type="ECO:0000313" key="2">
    <source>
        <dbReference type="Proteomes" id="UP000789366"/>
    </source>
</evidence>
<reference evidence="1" key="1">
    <citation type="submission" date="2021-06" db="EMBL/GenBank/DDBJ databases">
        <authorList>
            <person name="Kallberg Y."/>
            <person name="Tangrot J."/>
            <person name="Rosling A."/>
        </authorList>
    </citation>
    <scope>NUCLEOTIDE SEQUENCE</scope>
    <source>
        <strain evidence="1">28 12/20/2015</strain>
    </source>
</reference>
<accession>A0ACA9M9U2</accession>
<evidence type="ECO:0000313" key="1">
    <source>
        <dbReference type="EMBL" id="CAG8573434.1"/>
    </source>
</evidence>
<keyword evidence="2" id="KW-1185">Reference proteome</keyword>